<dbReference type="Pfam" id="PF02625">
    <property type="entry name" value="XdhC_CoxI"/>
    <property type="match status" value="1"/>
</dbReference>
<dbReference type="OrthoDB" id="9773039at2"/>
<evidence type="ECO:0000313" key="4">
    <source>
        <dbReference type="Proteomes" id="UP000007652"/>
    </source>
</evidence>
<feature type="domain" description="XdhC Rossmann" evidence="2">
    <location>
        <begin position="106"/>
        <end position="247"/>
    </location>
</feature>
<name>I7LH82_9CLOT</name>
<dbReference type="Gene3D" id="3.40.50.720">
    <property type="entry name" value="NAD(P)-binding Rossmann-like Domain"/>
    <property type="match status" value="1"/>
</dbReference>
<dbReference type="InterPro" id="IPR003777">
    <property type="entry name" value="XdhC_CoxI"/>
</dbReference>
<sequence>MENLIFEKVLEGLKENKRMALCTITNTYGSSPGKEGFMMLVFEDGTSFGTVGGGILEAKITEDALETIKKGTSKTFTYTLNDTDLKSKCGGKVDVFIKVIGSREKLLIVGGGHVALELYKFAKLLNLYVVIFEDREEFGSRERFPEADEIVLGDIVTNLKNYPIDDRCFIVIVTRGHEYDEAALREVITRDAKYIGMIGSKNKVNYIFSNLKKEGYEEALKRVYAPIGLKLGGNTPPEIALSIISEIMLIKNEGKLEHWRMG</sequence>
<dbReference type="InterPro" id="IPR052698">
    <property type="entry name" value="MoCofactor_Util/Proc"/>
</dbReference>
<feature type="domain" description="XdhC- CoxI" evidence="1">
    <location>
        <begin position="14"/>
        <end position="78"/>
    </location>
</feature>
<dbReference type="InterPro" id="IPR027051">
    <property type="entry name" value="XdhC_Rossmann_dom"/>
</dbReference>
<proteinExistence type="predicted"/>
<dbReference type="STRING" id="857293.CAAU_1757"/>
<protein>
    <submittedName>
        <fullName evidence="3">Xanthine and CO dehydrogenases maturation factor,XdhC/CoxF family</fullName>
    </submittedName>
</protein>
<accession>I7LH82</accession>
<dbReference type="PANTHER" id="PTHR30388:SF6">
    <property type="entry name" value="XANTHINE DEHYDROGENASE SUBUNIT A-RELATED"/>
    <property type="match status" value="1"/>
</dbReference>
<dbReference type="Pfam" id="PF13478">
    <property type="entry name" value="XdhC_C"/>
    <property type="match status" value="1"/>
</dbReference>
<evidence type="ECO:0000313" key="3">
    <source>
        <dbReference type="EMBL" id="CCJ33841.1"/>
    </source>
</evidence>
<dbReference type="Proteomes" id="UP000007652">
    <property type="component" value="Unassembled WGS sequence"/>
</dbReference>
<gene>
    <name evidence="3" type="ORF">CAAU_1757</name>
</gene>
<evidence type="ECO:0000259" key="1">
    <source>
        <dbReference type="Pfam" id="PF02625"/>
    </source>
</evidence>
<reference evidence="3 4" key="1">
    <citation type="journal article" date="2011" name="J. Bacteriol.">
        <title>Draft genome sequence of Caloramator australicus strain RC3T, a thermoanaerobe from the Great Artesian Basin of Australia.</title>
        <authorList>
            <person name="Ogg C.D."/>
            <person name="Patel B.K.C."/>
        </authorList>
    </citation>
    <scope>NUCLEOTIDE SEQUENCE [LARGE SCALE GENOMIC DNA]</scope>
    <source>
        <strain evidence="3 4">RC3</strain>
    </source>
</reference>
<evidence type="ECO:0000259" key="2">
    <source>
        <dbReference type="Pfam" id="PF13478"/>
    </source>
</evidence>
<organism evidence="3 4">
    <name type="scientific">Caloramator australicus RC3</name>
    <dbReference type="NCBI Taxonomy" id="857293"/>
    <lineage>
        <taxon>Bacteria</taxon>
        <taxon>Bacillati</taxon>
        <taxon>Bacillota</taxon>
        <taxon>Clostridia</taxon>
        <taxon>Eubacteriales</taxon>
        <taxon>Clostridiaceae</taxon>
        <taxon>Caloramator</taxon>
    </lineage>
</organism>
<dbReference type="eggNOG" id="COG1975">
    <property type="taxonomic scope" value="Bacteria"/>
</dbReference>
<dbReference type="PANTHER" id="PTHR30388">
    <property type="entry name" value="ALDEHYDE OXIDOREDUCTASE MOLYBDENUM COFACTOR ASSEMBLY PROTEIN"/>
    <property type="match status" value="1"/>
</dbReference>
<comment type="caution">
    <text evidence="3">The sequence shown here is derived from an EMBL/GenBank/DDBJ whole genome shotgun (WGS) entry which is preliminary data.</text>
</comment>
<dbReference type="AlphaFoldDB" id="I7LH82"/>
<keyword evidence="4" id="KW-1185">Reference proteome</keyword>
<dbReference type="EMBL" id="CAKP01000096">
    <property type="protein sequence ID" value="CCJ33841.1"/>
    <property type="molecule type" value="Genomic_DNA"/>
</dbReference>
<dbReference type="RefSeq" id="WP_008909099.1">
    <property type="nucleotide sequence ID" value="NZ_CAKP01000096.1"/>
</dbReference>